<keyword evidence="1" id="KW-0812">Transmembrane</keyword>
<feature type="transmembrane region" description="Helical" evidence="1">
    <location>
        <begin position="221"/>
        <end position="241"/>
    </location>
</feature>
<dbReference type="InterPro" id="IPR025576">
    <property type="entry name" value="YwiC"/>
</dbReference>
<dbReference type="Proteomes" id="UP001138997">
    <property type="component" value="Unassembled WGS sequence"/>
</dbReference>
<gene>
    <name evidence="2" type="ORF">LR394_34305</name>
</gene>
<name>A0A9X1NLW4_9ACTN</name>
<organism evidence="2 3">
    <name type="scientific">Kineosporia babensis</name>
    <dbReference type="NCBI Taxonomy" id="499548"/>
    <lineage>
        <taxon>Bacteria</taxon>
        <taxon>Bacillati</taxon>
        <taxon>Actinomycetota</taxon>
        <taxon>Actinomycetes</taxon>
        <taxon>Kineosporiales</taxon>
        <taxon>Kineosporiaceae</taxon>
        <taxon>Kineosporia</taxon>
    </lineage>
</organism>
<protein>
    <submittedName>
        <fullName evidence="2">YwiC-like family protein</fullName>
    </submittedName>
</protein>
<feature type="transmembrane region" description="Helical" evidence="1">
    <location>
        <begin position="171"/>
        <end position="191"/>
    </location>
</feature>
<feature type="transmembrane region" description="Helical" evidence="1">
    <location>
        <begin position="197"/>
        <end position="214"/>
    </location>
</feature>
<dbReference type="Pfam" id="PF14256">
    <property type="entry name" value="YwiC"/>
    <property type="match status" value="1"/>
</dbReference>
<feature type="transmembrane region" description="Helical" evidence="1">
    <location>
        <begin position="83"/>
        <end position="100"/>
    </location>
</feature>
<keyword evidence="1" id="KW-0472">Membrane</keyword>
<evidence type="ECO:0000256" key="1">
    <source>
        <dbReference type="SAM" id="Phobius"/>
    </source>
</evidence>
<accession>A0A9X1NLW4</accession>
<feature type="transmembrane region" description="Helical" evidence="1">
    <location>
        <begin position="61"/>
        <end position="77"/>
    </location>
</feature>
<comment type="caution">
    <text evidence="2">The sequence shown here is derived from an EMBL/GenBank/DDBJ whole genome shotgun (WGS) entry which is preliminary data.</text>
</comment>
<evidence type="ECO:0000313" key="2">
    <source>
        <dbReference type="EMBL" id="MCD5315979.1"/>
    </source>
</evidence>
<dbReference type="RefSeq" id="WP_231448800.1">
    <property type="nucleotide sequence ID" value="NZ_JAJOMB010000026.1"/>
</dbReference>
<sequence length="242" mass="26326">MPPQHGAWGFLALPLVLGIAAAGWSFWLIPLAIAWVAAYPTSWALTGLLTARRPERFRRAAVIWLPICVVAGVPVLITHPWLGWLLAVYLLLFLVNVQQAKARRERSMFNDLVLIVECALLVPIVAGVVGGGFPPEQMAVVLTAMTACALTLVGSTLHVKSLIRERANPVFTYVSQAFAVACVPVMAVTSWLAGQSLWLAVPFGLLAVRAWWWHRPDWRPVLIGMGELAGLLVVAGPAIFLL</sequence>
<keyword evidence="1" id="KW-1133">Transmembrane helix</keyword>
<dbReference type="AlphaFoldDB" id="A0A9X1NLW4"/>
<keyword evidence="3" id="KW-1185">Reference proteome</keyword>
<proteinExistence type="predicted"/>
<dbReference type="EMBL" id="JAJOMB010000026">
    <property type="protein sequence ID" value="MCD5315979.1"/>
    <property type="molecule type" value="Genomic_DNA"/>
</dbReference>
<feature type="transmembrane region" description="Helical" evidence="1">
    <location>
        <begin position="112"/>
        <end position="133"/>
    </location>
</feature>
<evidence type="ECO:0000313" key="3">
    <source>
        <dbReference type="Proteomes" id="UP001138997"/>
    </source>
</evidence>
<reference evidence="2" key="1">
    <citation type="submission" date="2021-11" db="EMBL/GenBank/DDBJ databases">
        <title>Streptomyces corallinus and Kineosporia corallina sp. nov., two new coral-derived marine actinobacteria.</title>
        <authorList>
            <person name="Buangrab K."/>
            <person name="Sutthacheep M."/>
            <person name="Yeemin T."/>
            <person name="Harunari E."/>
            <person name="Igarashi Y."/>
            <person name="Sripreechasak P."/>
            <person name="Kanchanasin P."/>
            <person name="Tanasupawat S."/>
            <person name="Phongsopitanun W."/>
        </authorList>
    </citation>
    <scope>NUCLEOTIDE SEQUENCE</scope>
    <source>
        <strain evidence="2">JCM 31032</strain>
    </source>
</reference>
<feature type="transmembrane region" description="Helical" evidence="1">
    <location>
        <begin position="139"/>
        <end position="159"/>
    </location>
</feature>